<dbReference type="AlphaFoldDB" id="A0A0G4FI05"/>
<evidence type="ECO:0000313" key="3">
    <source>
        <dbReference type="Proteomes" id="UP000041254"/>
    </source>
</evidence>
<reference evidence="2 3" key="1">
    <citation type="submission" date="2014-11" db="EMBL/GenBank/DDBJ databases">
        <authorList>
            <person name="Zhu J."/>
            <person name="Qi W."/>
            <person name="Song R."/>
        </authorList>
    </citation>
    <scope>NUCLEOTIDE SEQUENCE [LARGE SCALE GENOMIC DNA]</scope>
</reference>
<dbReference type="InParanoid" id="A0A0G4FI05"/>
<dbReference type="Proteomes" id="UP000041254">
    <property type="component" value="Unassembled WGS sequence"/>
</dbReference>
<dbReference type="EMBL" id="CDMY01000443">
    <property type="protein sequence ID" value="CEM13113.1"/>
    <property type="molecule type" value="Genomic_DNA"/>
</dbReference>
<keyword evidence="3" id="KW-1185">Reference proteome</keyword>
<accession>A0A0G4FI05</accession>
<organism evidence="2 3">
    <name type="scientific">Vitrella brassicaformis (strain CCMP3155)</name>
    <dbReference type="NCBI Taxonomy" id="1169540"/>
    <lineage>
        <taxon>Eukaryota</taxon>
        <taxon>Sar</taxon>
        <taxon>Alveolata</taxon>
        <taxon>Colpodellida</taxon>
        <taxon>Vitrellaceae</taxon>
        <taxon>Vitrella</taxon>
    </lineage>
</organism>
<name>A0A0G4FI05_VITBC</name>
<protein>
    <submittedName>
        <fullName evidence="2">Uncharacterized protein</fullName>
    </submittedName>
</protein>
<proteinExistence type="predicted"/>
<feature type="region of interest" description="Disordered" evidence="1">
    <location>
        <begin position="95"/>
        <end position="124"/>
    </location>
</feature>
<sequence>MSGSVAISSASPASGNSSAAPFLIQLCVCLVVGIASQALCVAGAAESIIVRLGLDRDASSFPFAEDPSDAFKLSDSATLQRLKIQNGQIIYLFRPPSADKPSQTPPAAPSGRLPSEPHPARPTTAKYVRDGYVPYPELSSMRSGRLRRRTGGRVGQMSMQDRQQMNKRLQVKAQTDKVVKQVSVFGRC</sequence>
<evidence type="ECO:0000313" key="2">
    <source>
        <dbReference type="EMBL" id="CEM13113.1"/>
    </source>
</evidence>
<dbReference type="VEuPathDB" id="CryptoDB:Vbra_5875"/>
<gene>
    <name evidence="2" type="ORF">Vbra_5875</name>
</gene>
<evidence type="ECO:0000256" key="1">
    <source>
        <dbReference type="SAM" id="MobiDB-lite"/>
    </source>
</evidence>